<name>A0A4D6MGJ8_VIGUN</name>
<feature type="region of interest" description="Disordered" evidence="1">
    <location>
        <begin position="1"/>
        <end position="42"/>
    </location>
</feature>
<evidence type="ECO:0000256" key="1">
    <source>
        <dbReference type="SAM" id="MobiDB-lite"/>
    </source>
</evidence>
<gene>
    <name evidence="2" type="ORF">DEO72_LG7g1843</name>
</gene>
<evidence type="ECO:0000313" key="2">
    <source>
        <dbReference type="EMBL" id="QCE00553.1"/>
    </source>
</evidence>
<protein>
    <submittedName>
        <fullName evidence="2">Uncharacterized protein</fullName>
    </submittedName>
</protein>
<sequence length="505" mass="56188">MSSTSDSMSLSSSSSGSGRSREDGGRQSDDGSGGPMVGMGRIPMETVTEVREDPLEEIAESSWSAKAGYEWVIADVQNQSSLFRWSRLLESWLNCTPIVGRDVSRDIMSLERAFLYFYDTRPRHPTTWLSLVSRSNISRLDAFTQSFKHFKDGFFKVVVNEAGRSYFYNDDGSTKFPFSWTNNPRQYKDMKIEILSVADKEVVETLMKFNDRLPTKGLVRVYNSVHPIVDIEGHMAQAGKKNLTLFQTLRKEKATKVVGSSEVPNLQESLVEVHVHGGTKRKAELPTTYGGGKYVKEARAALLGSGSEETKCAWRRRVDHQAIVGNRDVLRWCSGTVRGDMFCMACCVGPGSYPDTLVWGYEQGGSYVPCSHLRDATSGEVRSWWITCVRLRAGRSVELDYERGGRYVASGSRVLDYGRFMSSPFLFVIGDDRVIRYTGAGDGTASPAPPASSPTHVYRVRDHRQTQANRFMSSPFLFVIGDDRVIRYTGAGDGTGDANGAQVME</sequence>
<feature type="compositionally biased region" description="Basic and acidic residues" evidence="1">
    <location>
        <begin position="19"/>
        <end position="29"/>
    </location>
</feature>
<reference evidence="2 3" key="1">
    <citation type="submission" date="2019-04" db="EMBL/GenBank/DDBJ databases">
        <title>An improved genome assembly and genetic linkage map for asparagus bean, Vigna unguiculata ssp. sesquipedialis.</title>
        <authorList>
            <person name="Xia Q."/>
            <person name="Zhang R."/>
            <person name="Dong Y."/>
        </authorList>
    </citation>
    <scope>NUCLEOTIDE SEQUENCE [LARGE SCALE GENOMIC DNA]</scope>
    <source>
        <tissue evidence="2">Leaf</tissue>
    </source>
</reference>
<keyword evidence="3" id="KW-1185">Reference proteome</keyword>
<dbReference type="Proteomes" id="UP000501690">
    <property type="component" value="Linkage Group LG7"/>
</dbReference>
<accession>A0A4D6MGJ8</accession>
<organism evidence="2 3">
    <name type="scientific">Vigna unguiculata</name>
    <name type="common">Cowpea</name>
    <dbReference type="NCBI Taxonomy" id="3917"/>
    <lineage>
        <taxon>Eukaryota</taxon>
        <taxon>Viridiplantae</taxon>
        <taxon>Streptophyta</taxon>
        <taxon>Embryophyta</taxon>
        <taxon>Tracheophyta</taxon>
        <taxon>Spermatophyta</taxon>
        <taxon>Magnoliopsida</taxon>
        <taxon>eudicotyledons</taxon>
        <taxon>Gunneridae</taxon>
        <taxon>Pentapetalae</taxon>
        <taxon>rosids</taxon>
        <taxon>fabids</taxon>
        <taxon>Fabales</taxon>
        <taxon>Fabaceae</taxon>
        <taxon>Papilionoideae</taxon>
        <taxon>50 kb inversion clade</taxon>
        <taxon>NPAAA clade</taxon>
        <taxon>indigoferoid/millettioid clade</taxon>
        <taxon>Phaseoleae</taxon>
        <taxon>Vigna</taxon>
    </lineage>
</organism>
<feature type="compositionally biased region" description="Low complexity" evidence="1">
    <location>
        <begin position="1"/>
        <end position="18"/>
    </location>
</feature>
<dbReference type="AlphaFoldDB" id="A0A4D6MGJ8"/>
<dbReference type="EMBL" id="CP039351">
    <property type="protein sequence ID" value="QCE00553.1"/>
    <property type="molecule type" value="Genomic_DNA"/>
</dbReference>
<proteinExistence type="predicted"/>
<evidence type="ECO:0000313" key="3">
    <source>
        <dbReference type="Proteomes" id="UP000501690"/>
    </source>
</evidence>